<dbReference type="AlphaFoldDB" id="A0A1D8TSX5"/>
<dbReference type="KEGG" id="mpro:BJP34_15960"/>
<dbReference type="GO" id="GO:0008757">
    <property type="term" value="F:S-adenosylmethionine-dependent methyltransferase activity"/>
    <property type="evidence" value="ECO:0007669"/>
    <property type="project" value="InterPro"/>
</dbReference>
<dbReference type="Gene3D" id="3.40.50.150">
    <property type="entry name" value="Vaccinia Virus protein VP39"/>
    <property type="match status" value="1"/>
</dbReference>
<dbReference type="InterPro" id="IPR029063">
    <property type="entry name" value="SAM-dependent_MTases_sf"/>
</dbReference>
<accession>A0A1D8TSX5</accession>
<sequence>MPQSSERISRDAGDFWSRSDKSDRIKDFSHWLGEGRWSDEQRWTRVGQMNLERFEKLCLFANTTRPIRSMIEWGPGGGANAVQFCSEVETFIGVDISEANLAESQRQLESLGFDGFQAISIEAEKPEQVLEHVDSTIDFFLSTSVYQHFPSKDYGVRVTKLAYQLLSDQGVALIQIRYDDGSEKFKPKLRDYHQNAITFTSYHLDEFWDIAMSIGFKPLCITLGSSCYAYFFLKKQKIDSEFCTNNL</sequence>
<gene>
    <name evidence="2" type="ORF">BJP34_15960</name>
</gene>
<name>A0A1D8TSX5_9CYAN</name>
<reference evidence="3" key="1">
    <citation type="submission" date="2016-10" db="EMBL/GenBank/DDBJ databases">
        <title>Comparative genomics uncovers the prolific and rare metabolic potential of the cyanobacterial genus Moorea.</title>
        <authorList>
            <person name="Leao T."/>
            <person name="Castelao G."/>
            <person name="Korobeynikov A."/>
            <person name="Monroe E.A."/>
            <person name="Podell S."/>
            <person name="Glukhov E."/>
            <person name="Allen E."/>
            <person name="Gerwick W.H."/>
            <person name="Gerwick L."/>
        </authorList>
    </citation>
    <scope>NUCLEOTIDE SEQUENCE [LARGE SCALE GENOMIC DNA]</scope>
    <source>
        <strain evidence="3">PAL-8-15-08-1</strain>
    </source>
</reference>
<evidence type="ECO:0000259" key="1">
    <source>
        <dbReference type="Pfam" id="PF08241"/>
    </source>
</evidence>
<dbReference type="InterPro" id="IPR013216">
    <property type="entry name" value="Methyltransf_11"/>
</dbReference>
<dbReference type="EMBL" id="CP017599">
    <property type="protein sequence ID" value="AOX00738.1"/>
    <property type="molecule type" value="Genomic_DNA"/>
</dbReference>
<protein>
    <recommendedName>
        <fullName evidence="1">Methyltransferase type 11 domain-containing protein</fullName>
    </recommendedName>
</protein>
<dbReference type="STRING" id="1458985.BJP34_15960"/>
<dbReference type="CDD" id="cd02440">
    <property type="entry name" value="AdoMet_MTases"/>
    <property type="match status" value="1"/>
</dbReference>
<organism evidence="2 3">
    <name type="scientific">Moorena producens PAL-8-15-08-1</name>
    <dbReference type="NCBI Taxonomy" id="1458985"/>
    <lineage>
        <taxon>Bacteria</taxon>
        <taxon>Bacillati</taxon>
        <taxon>Cyanobacteriota</taxon>
        <taxon>Cyanophyceae</taxon>
        <taxon>Coleofasciculales</taxon>
        <taxon>Coleofasciculaceae</taxon>
        <taxon>Moorena</taxon>
    </lineage>
</organism>
<dbReference type="SUPFAM" id="SSF53335">
    <property type="entry name" value="S-adenosyl-L-methionine-dependent methyltransferases"/>
    <property type="match status" value="1"/>
</dbReference>
<proteinExistence type="predicted"/>
<evidence type="ECO:0000313" key="2">
    <source>
        <dbReference type="EMBL" id="AOX00738.1"/>
    </source>
</evidence>
<dbReference type="Pfam" id="PF08241">
    <property type="entry name" value="Methyltransf_11"/>
    <property type="match status" value="1"/>
</dbReference>
<dbReference type="Proteomes" id="UP000177870">
    <property type="component" value="Chromosome"/>
</dbReference>
<feature type="domain" description="Methyltransferase type 11" evidence="1">
    <location>
        <begin position="72"/>
        <end position="173"/>
    </location>
</feature>
<evidence type="ECO:0000313" key="3">
    <source>
        <dbReference type="Proteomes" id="UP000177870"/>
    </source>
</evidence>